<keyword evidence="1" id="KW-0677">Repeat</keyword>
<evidence type="ECO:0000313" key="5">
    <source>
        <dbReference type="EnsemblMetazoa" id="BGLB037262-PA"/>
    </source>
</evidence>
<dbReference type="OrthoDB" id="6051316at2759"/>
<evidence type="ECO:0000313" key="6">
    <source>
        <dbReference type="Proteomes" id="UP000076420"/>
    </source>
</evidence>
<dbReference type="PANTHER" id="PTHR24171">
    <property type="entry name" value="ANKYRIN REPEAT DOMAIN-CONTAINING PROTEIN 39-RELATED"/>
    <property type="match status" value="1"/>
</dbReference>
<dbReference type="GO" id="GO:0004842">
    <property type="term" value="F:ubiquitin-protein transferase activity"/>
    <property type="evidence" value="ECO:0007669"/>
    <property type="project" value="TreeGrafter"/>
</dbReference>
<dbReference type="SMART" id="SM00969">
    <property type="entry name" value="SOCS_box"/>
    <property type="match status" value="1"/>
</dbReference>
<evidence type="ECO:0000256" key="3">
    <source>
        <dbReference type="PROSITE-ProRule" id="PRU00023"/>
    </source>
</evidence>
<accession>A0A2C9M0Z3</accession>
<dbReference type="Proteomes" id="UP000076420">
    <property type="component" value="Unassembled WGS sequence"/>
</dbReference>
<dbReference type="AlphaFoldDB" id="A0A2C9M0Z3"/>
<reference evidence="5" key="1">
    <citation type="submission" date="2020-05" db="UniProtKB">
        <authorList>
            <consortium name="EnsemblMetazoa"/>
        </authorList>
    </citation>
    <scope>IDENTIFICATION</scope>
    <source>
        <strain evidence="5">BB02</strain>
    </source>
</reference>
<dbReference type="GO" id="GO:0035556">
    <property type="term" value="P:intracellular signal transduction"/>
    <property type="evidence" value="ECO:0007669"/>
    <property type="project" value="InterPro"/>
</dbReference>
<feature type="repeat" description="ANK" evidence="3">
    <location>
        <begin position="194"/>
        <end position="226"/>
    </location>
</feature>
<dbReference type="SUPFAM" id="SSF158235">
    <property type="entry name" value="SOCS box-like"/>
    <property type="match status" value="1"/>
</dbReference>
<dbReference type="STRING" id="6526.A0A2C9M0Z3"/>
<dbReference type="EnsemblMetazoa" id="BGLB037262-RA">
    <property type="protein sequence ID" value="BGLB037262-PA"/>
    <property type="gene ID" value="BGLB037262"/>
</dbReference>
<dbReference type="Gene3D" id="1.10.750.20">
    <property type="entry name" value="SOCS box"/>
    <property type="match status" value="1"/>
</dbReference>
<dbReference type="InterPro" id="IPR036770">
    <property type="entry name" value="Ankyrin_rpt-contain_sf"/>
</dbReference>
<feature type="repeat" description="ANK" evidence="3">
    <location>
        <begin position="161"/>
        <end position="193"/>
    </location>
</feature>
<dbReference type="KEGG" id="bgt:106069662"/>
<feature type="repeat" description="ANK" evidence="3">
    <location>
        <begin position="128"/>
        <end position="160"/>
    </location>
</feature>
<dbReference type="PROSITE" id="PS50297">
    <property type="entry name" value="ANK_REP_REGION"/>
    <property type="match status" value="4"/>
</dbReference>
<dbReference type="PROSITE" id="PS50225">
    <property type="entry name" value="SOCS"/>
    <property type="match status" value="1"/>
</dbReference>
<dbReference type="SUPFAM" id="SSF48403">
    <property type="entry name" value="Ankyrin repeat"/>
    <property type="match status" value="1"/>
</dbReference>
<evidence type="ECO:0000256" key="2">
    <source>
        <dbReference type="ARBA" id="ARBA00023043"/>
    </source>
</evidence>
<dbReference type="CDD" id="cd03587">
    <property type="entry name" value="SOCS"/>
    <property type="match status" value="1"/>
</dbReference>
<dbReference type="InterPro" id="IPR036036">
    <property type="entry name" value="SOCS_box-like_dom_sf"/>
</dbReference>
<evidence type="ECO:0000256" key="1">
    <source>
        <dbReference type="ARBA" id="ARBA00022737"/>
    </source>
</evidence>
<organism evidence="5 6">
    <name type="scientific">Biomphalaria glabrata</name>
    <name type="common">Bloodfluke planorb</name>
    <name type="synonym">Freshwater snail</name>
    <dbReference type="NCBI Taxonomy" id="6526"/>
    <lineage>
        <taxon>Eukaryota</taxon>
        <taxon>Metazoa</taxon>
        <taxon>Spiralia</taxon>
        <taxon>Lophotrochozoa</taxon>
        <taxon>Mollusca</taxon>
        <taxon>Gastropoda</taxon>
        <taxon>Heterobranchia</taxon>
        <taxon>Euthyneura</taxon>
        <taxon>Panpulmonata</taxon>
        <taxon>Hygrophila</taxon>
        <taxon>Lymnaeoidea</taxon>
        <taxon>Planorbidae</taxon>
        <taxon>Biomphalaria</taxon>
    </lineage>
</organism>
<feature type="repeat" description="ANK" evidence="3">
    <location>
        <begin position="261"/>
        <end position="283"/>
    </location>
</feature>
<feature type="repeat" description="ANK" evidence="3">
    <location>
        <begin position="227"/>
        <end position="259"/>
    </location>
</feature>
<evidence type="ECO:0000259" key="4">
    <source>
        <dbReference type="PROSITE" id="PS50225"/>
    </source>
</evidence>
<dbReference type="InterPro" id="IPR002110">
    <property type="entry name" value="Ankyrin_rpt"/>
</dbReference>
<dbReference type="PROSITE" id="PS50088">
    <property type="entry name" value="ANK_REPEAT"/>
    <property type="match status" value="6"/>
</dbReference>
<keyword evidence="2 3" id="KW-0040">ANK repeat</keyword>
<dbReference type="GO" id="GO:0031436">
    <property type="term" value="C:BRCA1-BARD1 complex"/>
    <property type="evidence" value="ECO:0007669"/>
    <property type="project" value="TreeGrafter"/>
</dbReference>
<dbReference type="PANTHER" id="PTHR24171:SF11">
    <property type="entry name" value="26S PROTEASOME NON-ATPASE REGULATORY SUBUNIT 10"/>
    <property type="match status" value="1"/>
</dbReference>
<dbReference type="Pfam" id="PF12796">
    <property type="entry name" value="Ank_2"/>
    <property type="match status" value="2"/>
</dbReference>
<proteinExistence type="predicted"/>
<feature type="repeat" description="ANK" evidence="3">
    <location>
        <begin position="95"/>
        <end position="127"/>
    </location>
</feature>
<name>A0A2C9M0Z3_BIOGL</name>
<gene>
    <name evidence="5" type="primary">106069662</name>
</gene>
<dbReference type="GO" id="GO:0085020">
    <property type="term" value="P:protein K6-linked ubiquitination"/>
    <property type="evidence" value="ECO:0007669"/>
    <property type="project" value="TreeGrafter"/>
</dbReference>
<dbReference type="RefSeq" id="XP_013084814.2">
    <property type="nucleotide sequence ID" value="XM_013229360.2"/>
</dbReference>
<dbReference type="Pfam" id="PF07525">
    <property type="entry name" value="SOCS_box"/>
    <property type="match status" value="1"/>
</dbReference>
<dbReference type="Pfam" id="PF00023">
    <property type="entry name" value="Ank"/>
    <property type="match status" value="1"/>
</dbReference>
<protein>
    <recommendedName>
        <fullName evidence="4">SOCS box domain-containing protein</fullName>
    </recommendedName>
</protein>
<dbReference type="VEuPathDB" id="VectorBase:BGLAX_044544"/>
<dbReference type="Gene3D" id="1.25.40.20">
    <property type="entry name" value="Ankyrin repeat-containing domain"/>
    <property type="match status" value="2"/>
</dbReference>
<feature type="domain" description="SOCS box" evidence="4">
    <location>
        <begin position="365"/>
        <end position="418"/>
    </location>
</feature>
<dbReference type="InterPro" id="IPR001496">
    <property type="entry name" value="SOCS_box"/>
</dbReference>
<dbReference type="GO" id="GO:0070531">
    <property type="term" value="C:BRCA1-A complex"/>
    <property type="evidence" value="ECO:0007669"/>
    <property type="project" value="TreeGrafter"/>
</dbReference>
<dbReference type="VEuPathDB" id="VectorBase:BGLB037262"/>
<sequence length="425" mass="48146">MYRMYHEPGERHCPLSYEEQVDLALYDAILNNDMTQVKYLTQHTKRDLNNCFLVVRHKKHEFNNPMRLVSSCGHALMLKFLIEAGCDVNKISKRLRRTPVHMAVLGNNMSCLQLLIAARAKLDIRDVFGNSPCHYAAELGLHGMLDMMIRIGTQVNSQDITAKTPLMKAVRNNKTESTLRLIRANADLNIADNNNEVALHFAARNGSVETVDALISSGSLIDVQNLWGRSPLMEAVCYNNREVVQRLLAAGCDINKRECKSGDTALHIAVRRKYSKVVELLLQYILLSPSYTLNMLTSYDWDIHKYLQFLEQEGQEKSLFFIAADGHCYKTCLLLASLGSIDQSARPILQNRLENIDQTDSNHQNLTMLLEAMKTVIPLKHVCRNVIRKRLGVDLSRKIPALPIPLVVKDYLLFKSKQESVAGSK</sequence>
<dbReference type="SMART" id="SM00248">
    <property type="entry name" value="ANK"/>
    <property type="match status" value="8"/>
</dbReference>